<dbReference type="RefSeq" id="WP_348267367.1">
    <property type="nucleotide sequence ID" value="NZ_CP121194.1"/>
</dbReference>
<keyword evidence="7" id="KW-0762">Sugar transport</keyword>
<dbReference type="Pfam" id="PF06800">
    <property type="entry name" value="Sugar_transport"/>
    <property type="match status" value="2"/>
</dbReference>
<proteinExistence type="inferred from homology"/>
<feature type="transmembrane region" description="Helical" evidence="6">
    <location>
        <begin position="84"/>
        <end position="106"/>
    </location>
</feature>
<keyword evidence="4 6" id="KW-1133">Transmembrane helix</keyword>
<dbReference type="AlphaFoldDB" id="A0AAU7CXW6"/>
<evidence type="ECO:0000313" key="8">
    <source>
        <dbReference type="EMBL" id="XBH13294.1"/>
    </source>
</evidence>
<evidence type="ECO:0000256" key="5">
    <source>
        <dbReference type="ARBA" id="ARBA00023136"/>
    </source>
</evidence>
<evidence type="ECO:0000256" key="2">
    <source>
        <dbReference type="ARBA" id="ARBA00006117"/>
    </source>
</evidence>
<evidence type="ECO:0000256" key="4">
    <source>
        <dbReference type="ARBA" id="ARBA00022989"/>
    </source>
</evidence>
<keyword evidence="5 6" id="KW-0472">Membrane</keyword>
<feature type="transmembrane region" description="Helical" evidence="6">
    <location>
        <begin position="144"/>
        <end position="164"/>
    </location>
</feature>
<feature type="transmembrane region" description="Helical" evidence="6">
    <location>
        <begin position="307"/>
        <end position="328"/>
    </location>
</feature>
<dbReference type="PANTHER" id="PTHR16119:SF17">
    <property type="entry name" value="TRANSMEMBRANE PROTEIN 144"/>
    <property type="match status" value="1"/>
</dbReference>
<evidence type="ECO:0000256" key="3">
    <source>
        <dbReference type="ARBA" id="ARBA00022692"/>
    </source>
</evidence>
<dbReference type="GO" id="GO:0016020">
    <property type="term" value="C:membrane"/>
    <property type="evidence" value="ECO:0007669"/>
    <property type="project" value="UniProtKB-SubCell"/>
</dbReference>
<feature type="transmembrane region" description="Helical" evidence="6">
    <location>
        <begin position="112"/>
        <end position="132"/>
    </location>
</feature>
<evidence type="ECO:0000256" key="1">
    <source>
        <dbReference type="ARBA" id="ARBA00004141"/>
    </source>
</evidence>
<dbReference type="PANTHER" id="PTHR16119">
    <property type="entry name" value="TRANSMEMBRANE PROTEIN 144"/>
    <property type="match status" value="1"/>
</dbReference>
<evidence type="ECO:0000313" key="7">
    <source>
        <dbReference type="EMBL" id="XBH09858.1"/>
    </source>
</evidence>
<feature type="transmembrane region" description="Helical" evidence="6">
    <location>
        <begin position="176"/>
        <end position="196"/>
    </location>
</feature>
<comment type="subcellular location">
    <subcellularLocation>
        <location evidence="1">Membrane</location>
        <topology evidence="1">Multi-pass membrane protein</topology>
    </subcellularLocation>
</comment>
<accession>A0AAU7D657</accession>
<feature type="transmembrane region" description="Helical" evidence="6">
    <location>
        <begin position="241"/>
        <end position="263"/>
    </location>
</feature>
<feature type="transmembrane region" description="Helical" evidence="6">
    <location>
        <begin position="208"/>
        <end position="229"/>
    </location>
</feature>
<organism evidence="7">
    <name type="scientific">Edaphobacter paludis</name>
    <dbReference type="NCBI Taxonomy" id="3035702"/>
    <lineage>
        <taxon>Bacteria</taxon>
        <taxon>Pseudomonadati</taxon>
        <taxon>Acidobacteriota</taxon>
        <taxon>Terriglobia</taxon>
        <taxon>Terriglobales</taxon>
        <taxon>Acidobacteriaceae</taxon>
        <taxon>Edaphobacter</taxon>
    </lineage>
</organism>
<feature type="transmembrane region" description="Helical" evidence="6">
    <location>
        <begin position="372"/>
        <end position="390"/>
    </location>
</feature>
<keyword evidence="7" id="KW-0813">Transport</keyword>
<accession>A0AAU7CXW6</accession>
<keyword evidence="3 6" id="KW-0812">Transmembrane</keyword>
<sequence length="429" mass="46160">MGSAVTNRQKEGMSLHRLGVVCGLTAGVWLGAAEAPTKLVNAGFSPFAISLCMVAGVFTARWTFPTLLKGTSYVFADLFDKKHLIVWALLAGALWAVANTLTVFAIRDVGLAVAFPLWNTNSLIGLLWGRLLFRELEGASAKNIGKVVLGTVAIVSAAVMLGFSTLHGGTATTHHAVGGILAAAGASLMWGTMYVPYRKAYLSGMNPLSFVTAFTVGELSTVFALTLALDGGLHSPSFQLFHLRGMVFWLFLGGFVWVIGDLFQQFATKYVGIGRGIPLSNTNQLWGLAWGALVFGELAAADHRHKLLVVTGSVVMILGALAISTAVASSKEQTSTNEAVLRECERYGLDYNRTLMAMAGDEFGTRNERRRWWDYAIIAAATGVFIWLGVRAVVPPLAMNVRWIAALGGVLLLSLVAGTWSLWRRTRFS</sequence>
<evidence type="ECO:0000256" key="6">
    <source>
        <dbReference type="SAM" id="Phobius"/>
    </source>
</evidence>
<dbReference type="KEGG" id="epl:P4G45_15425"/>
<gene>
    <name evidence="7" type="ORF">P4G45_15425</name>
    <name evidence="8" type="ORF">P8936_16635</name>
</gene>
<dbReference type="EMBL" id="CP121195">
    <property type="protein sequence ID" value="XBH13294.1"/>
    <property type="molecule type" value="Genomic_DNA"/>
</dbReference>
<comment type="similarity">
    <text evidence="2">Belongs to the GRP transporter (TC 2.A.7.5) family.</text>
</comment>
<protein>
    <submittedName>
        <fullName evidence="7">GRP family sugar transporter</fullName>
    </submittedName>
</protein>
<dbReference type="InterPro" id="IPR010651">
    <property type="entry name" value="Sugar_transport"/>
</dbReference>
<feature type="transmembrane region" description="Helical" evidence="6">
    <location>
        <begin position="402"/>
        <end position="423"/>
    </location>
</feature>
<dbReference type="GO" id="GO:0015144">
    <property type="term" value="F:carbohydrate transmembrane transporter activity"/>
    <property type="evidence" value="ECO:0007669"/>
    <property type="project" value="InterPro"/>
</dbReference>
<feature type="transmembrane region" description="Helical" evidence="6">
    <location>
        <begin position="43"/>
        <end position="64"/>
    </location>
</feature>
<reference evidence="7" key="1">
    <citation type="submission" date="2023-03" db="EMBL/GenBank/DDBJ databases">
        <title>Edaphobacter sp.</title>
        <authorList>
            <person name="Huber K.J."/>
            <person name="Papendorf J."/>
            <person name="Pilke C."/>
            <person name="Bunk B."/>
            <person name="Sproeer C."/>
            <person name="Pester M."/>
        </authorList>
    </citation>
    <scope>NUCLEOTIDE SEQUENCE</scope>
    <source>
        <strain evidence="7">DSM 109919</strain>
        <strain evidence="8">DSM 109920</strain>
    </source>
</reference>
<name>A0AAU7CXW6_9BACT</name>
<dbReference type="EMBL" id="CP121194">
    <property type="protein sequence ID" value="XBH09858.1"/>
    <property type="molecule type" value="Genomic_DNA"/>
</dbReference>